<dbReference type="Proteomes" id="UP000249619">
    <property type="component" value="Unassembled WGS sequence"/>
</dbReference>
<comment type="caution">
    <text evidence="6">The sequence shown here is derived from an EMBL/GenBank/DDBJ whole genome shotgun (WGS) entry which is preliminary data.</text>
</comment>
<dbReference type="GO" id="GO:0004311">
    <property type="term" value="F:geranylgeranyl diphosphate synthase activity"/>
    <property type="evidence" value="ECO:0007669"/>
    <property type="project" value="UniProtKB-EC"/>
</dbReference>
<dbReference type="SUPFAM" id="SSF48576">
    <property type="entry name" value="Terpenoid synthases"/>
    <property type="match status" value="2"/>
</dbReference>
<dbReference type="STRING" id="183478.A0A364N7V3"/>
<dbReference type="AlphaFoldDB" id="A0A364N7V3"/>
<dbReference type="GO" id="GO:0046165">
    <property type="term" value="P:alcohol biosynthetic process"/>
    <property type="evidence" value="ECO:0007669"/>
    <property type="project" value="UniProtKB-ARBA"/>
</dbReference>
<gene>
    <name evidence="6" type="ORF">DDE83_003262</name>
</gene>
<evidence type="ECO:0000256" key="3">
    <source>
        <dbReference type="ARBA" id="ARBA00022723"/>
    </source>
</evidence>
<keyword evidence="3" id="KW-0479">Metal-binding</keyword>
<evidence type="ECO:0000256" key="2">
    <source>
        <dbReference type="ARBA" id="ARBA00022679"/>
    </source>
</evidence>
<dbReference type="PROSITE" id="PS00723">
    <property type="entry name" value="POLYPRENYL_SYNTHASE_1"/>
    <property type="match status" value="1"/>
</dbReference>
<evidence type="ECO:0000256" key="5">
    <source>
        <dbReference type="SAM" id="MobiDB-lite"/>
    </source>
</evidence>
<evidence type="ECO:0000256" key="4">
    <source>
        <dbReference type="ARBA" id="ARBA00022842"/>
    </source>
</evidence>
<dbReference type="GO" id="GO:0008299">
    <property type="term" value="P:isoprenoid biosynthetic process"/>
    <property type="evidence" value="ECO:0007669"/>
    <property type="project" value="InterPro"/>
</dbReference>
<name>A0A364N7V3_STELY</name>
<dbReference type="PANTHER" id="PTHR12001:SF72">
    <property type="entry name" value="THIJ_PFPI FAMILY PROTEIN (AFU_ORTHOLOGUE AFUA_3G01210)-RELATED"/>
    <property type="match status" value="1"/>
</dbReference>
<dbReference type="InterPro" id="IPR000092">
    <property type="entry name" value="Polyprenyl_synt"/>
</dbReference>
<feature type="region of interest" description="Disordered" evidence="5">
    <location>
        <begin position="371"/>
        <end position="415"/>
    </location>
</feature>
<dbReference type="Pfam" id="PF19086">
    <property type="entry name" value="Terpene_syn_C_2"/>
    <property type="match status" value="1"/>
</dbReference>
<keyword evidence="4" id="KW-0460">Magnesium</keyword>
<protein>
    <recommendedName>
        <fullName evidence="1">geranylgeranyl diphosphate synthase</fullName>
        <ecNumber evidence="1">2.5.1.29</ecNumber>
    </recommendedName>
</protein>
<accession>A0A364N7V3</accession>
<dbReference type="Pfam" id="PF00348">
    <property type="entry name" value="polyprenyl_synt"/>
    <property type="match status" value="1"/>
</dbReference>
<feature type="compositionally biased region" description="Low complexity" evidence="5">
    <location>
        <begin position="381"/>
        <end position="397"/>
    </location>
</feature>
<dbReference type="EMBL" id="QGDH01000036">
    <property type="protein sequence ID" value="RAR13398.1"/>
    <property type="molecule type" value="Genomic_DNA"/>
</dbReference>
<dbReference type="PROSITE" id="PS00444">
    <property type="entry name" value="POLYPRENYL_SYNTHASE_2"/>
    <property type="match status" value="1"/>
</dbReference>
<dbReference type="EC" id="2.5.1.29" evidence="1"/>
<dbReference type="SFLD" id="SFLDS00005">
    <property type="entry name" value="Isoprenoid_Synthase_Type_I"/>
    <property type="match status" value="1"/>
</dbReference>
<dbReference type="CDD" id="cd00685">
    <property type="entry name" value="Trans_IPPS_HT"/>
    <property type="match status" value="1"/>
</dbReference>
<dbReference type="InterPro" id="IPR033749">
    <property type="entry name" value="Polyprenyl_synt_CS"/>
</dbReference>
<organism evidence="6 7">
    <name type="scientific">Stemphylium lycopersici</name>
    <name type="common">Tomato gray leaf spot disease fungus</name>
    <name type="synonym">Thyrospora lycopersici</name>
    <dbReference type="NCBI Taxonomy" id="183478"/>
    <lineage>
        <taxon>Eukaryota</taxon>
        <taxon>Fungi</taxon>
        <taxon>Dikarya</taxon>
        <taxon>Ascomycota</taxon>
        <taxon>Pezizomycotina</taxon>
        <taxon>Dothideomycetes</taxon>
        <taxon>Pleosporomycetidae</taxon>
        <taxon>Pleosporales</taxon>
        <taxon>Pleosporineae</taxon>
        <taxon>Pleosporaceae</taxon>
        <taxon>Stemphylium</taxon>
    </lineage>
</organism>
<evidence type="ECO:0000313" key="7">
    <source>
        <dbReference type="Proteomes" id="UP000249619"/>
    </source>
</evidence>
<dbReference type="Gene3D" id="1.10.600.10">
    <property type="entry name" value="Farnesyl Diphosphate Synthase"/>
    <property type="match status" value="2"/>
</dbReference>
<dbReference type="GO" id="GO:0046872">
    <property type="term" value="F:metal ion binding"/>
    <property type="evidence" value="ECO:0007669"/>
    <property type="project" value="UniProtKB-KW"/>
</dbReference>
<evidence type="ECO:0000256" key="1">
    <source>
        <dbReference type="ARBA" id="ARBA00012382"/>
    </source>
</evidence>
<proteinExistence type="predicted"/>
<keyword evidence="2" id="KW-0808">Transferase</keyword>
<sequence length="730" mass="82082">MPSTLNANWKQSEAVPAGIARETGCFTTLPIRIHKNNGIADQATLQSISDWKEHLGDGWEAKSGSAISKVGNWCSFIFSESLPERLASITYLANIGNIHDGERPIHKLSKGKDPCGLTAFDVDATEDVSLDEAINEHKQLSAALSVGYDENVSIQETKTRKFRHLVSNCVLEILSIDRDMGTRMIMSYQKKWLDVMEHHNYDEIKSLEEYLDFRMLNGGMEPFWLMCQFGMGLNIPDEEIAPTRHIFEPAEWALVLTNDYWSWGREYNASLTKGSRIVNSIELLSRLRNVSYDEAKDIVRDLIITYESEYERRVQDFLTSHPSTPAYLREFIQVVGLVVAGNHYWCANCPRHHAWKDAATGAVDAVDQQDLPVVQPPSPGSPNSASSSDSPQSASSGTDESSCTSDSQHETSEIHGMTQPSLMLLKAPHPVDSACDYMASLPSKGVRSTLIHALNQWFQISDRHVDVIKEITSMLHNSSLILDDIQDESPLRRGKPAAHTIFGTAQSINSSTYLFVRAMQMVSDNFEHAVQQSFLEILQRMHIGQSYDLHWRFHLVCPTEDEYFEMVDQKTGCMFDMLLLLMGAKSRHVKEQSFASFVRIFGRYFQVRDDYMNLTSTEYTQGKGWCEDLDEGKLSYPLIVCQRMAPASFAQIAGMFRAKHSSTGQLSPETKSYIISLFKASGALDVTLGLITEMERQLTGEVKRLEGQMGESNPMLYVLLQTLSLSSRVS</sequence>
<dbReference type="GO" id="GO:0043386">
    <property type="term" value="P:mycotoxin biosynthetic process"/>
    <property type="evidence" value="ECO:0007669"/>
    <property type="project" value="UniProtKB-ARBA"/>
</dbReference>
<keyword evidence="7" id="KW-1185">Reference proteome</keyword>
<dbReference type="InterPro" id="IPR008949">
    <property type="entry name" value="Isoprenoid_synthase_dom_sf"/>
</dbReference>
<reference evidence="7" key="1">
    <citation type="submission" date="2018-05" db="EMBL/GenBank/DDBJ databases">
        <title>Draft genome sequence of Stemphylium lycopersici strain CIDEFI 213.</title>
        <authorList>
            <person name="Medina R."/>
            <person name="Franco M.E.E."/>
            <person name="Lucentini C.G."/>
            <person name="Saparrat M.C.N."/>
            <person name="Balatti P.A."/>
        </authorList>
    </citation>
    <scope>NUCLEOTIDE SEQUENCE [LARGE SCALE GENOMIC DNA]</scope>
    <source>
        <strain evidence="7">CIDEFI 213</strain>
    </source>
</reference>
<evidence type="ECO:0000313" key="6">
    <source>
        <dbReference type="EMBL" id="RAR13398.1"/>
    </source>
</evidence>
<dbReference type="PANTHER" id="PTHR12001">
    <property type="entry name" value="GERANYLGERANYL PYROPHOSPHATE SYNTHASE"/>
    <property type="match status" value="1"/>
</dbReference>